<proteinExistence type="inferred from homology"/>
<dbReference type="VEuPathDB" id="VectorBase:AGAMI1_009918"/>
<feature type="transmembrane region" description="Helical" evidence="8">
    <location>
        <begin position="316"/>
        <end position="339"/>
    </location>
</feature>
<dbReference type="EnsemblMetazoa" id="AGAP029175-RA">
    <property type="protein sequence ID" value="AGAP029175-PA"/>
    <property type="gene ID" value="AGAP029175"/>
</dbReference>
<sequence length="449" mass="51813">MKSIFHKPQLHSRSVSDRSLWFTISKPSSMKILIVIQALNASTVIRFFLLQNWLPVLGRLVRMENLQFMLLLARLFGCNTYLYHETNDGFVATLSWSGVCFYVVNILVYTYFSVANVLNPKVYTYTGSKTVDIAGKIILELGFCDLILIATERVYRGGWTTELLNAFRSVDKQIIALGAHRIRSIRNSEQLNQMILLTLCTISAIVYSVYAFIRTNIIYNIPMFVGHLLVGVSLIIITSIFYAEVYEIRYRLSAVNSHISKQLCDEDFHKLRPNYGRRMIKVSSNAEIKLRKDFIARVGLIYEELHSIATKISNRYLFEFSGYCIVNVFYGIMAVYIFYRAVFVTFYEARYSISIFLVWALIYKISLFQMIFNCHLLHAEGKRLGSIISYVASQENDVICIKKMHSLLCQIQHNPIKITTYTFDINLGVFFGIVSTILTYLFILLQFSL</sequence>
<keyword evidence="4 8" id="KW-1133">Transmembrane helix</keyword>
<evidence type="ECO:0000256" key="4">
    <source>
        <dbReference type="ARBA" id="ARBA00022989"/>
    </source>
</evidence>
<feature type="transmembrane region" description="Helical" evidence="8">
    <location>
        <begin position="351"/>
        <end position="372"/>
    </location>
</feature>
<dbReference type="InterPro" id="IPR013604">
    <property type="entry name" value="7TM_chemorcpt"/>
</dbReference>
<feature type="transmembrane region" description="Helical" evidence="8">
    <location>
        <begin position="90"/>
        <end position="112"/>
    </location>
</feature>
<dbReference type="VEuPathDB" id="VectorBase:AGAP029175"/>
<reference evidence="9" key="3">
    <citation type="submission" date="2020-05" db="UniProtKB">
        <authorList>
            <consortium name="EnsemblMetazoa"/>
        </authorList>
    </citation>
    <scope>IDENTIFICATION</scope>
    <source>
        <strain evidence="9">PEST</strain>
    </source>
</reference>
<dbReference type="Pfam" id="PF08395">
    <property type="entry name" value="7tm_7"/>
    <property type="match status" value="1"/>
</dbReference>
<feature type="transmembrane region" description="Helical" evidence="8">
    <location>
        <begin position="191"/>
        <end position="213"/>
    </location>
</feature>
<feature type="transmembrane region" description="Helical" evidence="8">
    <location>
        <begin position="427"/>
        <end position="447"/>
    </location>
</feature>
<comment type="function">
    <text evidence="8">Gustatory receptor which mediates acceptance or avoidance behavior, depending on its substrates.</text>
</comment>
<keyword evidence="5 8" id="KW-0472">Membrane</keyword>
<feature type="transmembrane region" description="Helical" evidence="8">
    <location>
        <begin position="32"/>
        <end position="54"/>
    </location>
</feature>
<evidence type="ECO:0000256" key="5">
    <source>
        <dbReference type="ARBA" id="ARBA00023136"/>
    </source>
</evidence>
<dbReference type="EMBL" id="AAAB01008987">
    <property type="status" value="NOT_ANNOTATED_CDS"/>
    <property type="molecule type" value="Genomic_DNA"/>
</dbReference>
<keyword evidence="3 8" id="KW-0812">Transmembrane</keyword>
<evidence type="ECO:0000313" key="10">
    <source>
        <dbReference type="Proteomes" id="UP000007062"/>
    </source>
</evidence>
<accession>A0A2Y9D2A4</accession>
<evidence type="ECO:0000256" key="1">
    <source>
        <dbReference type="ARBA" id="ARBA00004651"/>
    </source>
</evidence>
<dbReference type="GO" id="GO:0050909">
    <property type="term" value="P:sensory perception of taste"/>
    <property type="evidence" value="ECO:0007669"/>
    <property type="project" value="InterPro"/>
</dbReference>
<evidence type="ECO:0000313" key="9">
    <source>
        <dbReference type="EnsemblMetazoa" id="AGAP029175-PA"/>
    </source>
</evidence>
<dbReference type="InParanoid" id="A0A2Y9D2A4"/>
<name>A0A2Y9D2A4_ANOGA</name>
<comment type="subcellular location">
    <subcellularLocation>
        <location evidence="1 8">Cell membrane</location>
        <topology evidence="1 8">Multi-pass membrane protein</topology>
    </subcellularLocation>
</comment>
<dbReference type="GO" id="GO:0007165">
    <property type="term" value="P:signal transduction"/>
    <property type="evidence" value="ECO:0007669"/>
    <property type="project" value="UniProtKB-KW"/>
</dbReference>
<reference evidence="9 10" key="1">
    <citation type="journal article" date="2002" name="Science">
        <title>The genome sequence of the malaria mosquito Anopheles gambiae.</title>
        <authorList>
            <person name="Holt R.A."/>
            <person name="Subramanian G.M."/>
            <person name="Halpern A."/>
            <person name="Sutton G.G."/>
            <person name="Charlab R."/>
            <person name="Nusskern D.R."/>
            <person name="Wincker P."/>
            <person name="Clark A.G."/>
            <person name="Ribeiro J.M."/>
            <person name="Wides R."/>
            <person name="Salzberg S.L."/>
            <person name="Loftus B."/>
            <person name="Yandell M."/>
            <person name="Majoros W.H."/>
            <person name="Rusch D.B."/>
            <person name="Lai Z."/>
            <person name="Kraft C.L."/>
            <person name="Abril J.F."/>
            <person name="Anthouard V."/>
            <person name="Arensburger P."/>
            <person name="Atkinson P.W."/>
            <person name="Baden H."/>
            <person name="de Berardinis V."/>
            <person name="Baldwin D."/>
            <person name="Benes V."/>
            <person name="Biedler J."/>
            <person name="Blass C."/>
            <person name="Bolanos R."/>
            <person name="Boscus D."/>
            <person name="Barnstead M."/>
            <person name="Cai S."/>
            <person name="Center A."/>
            <person name="Chaturverdi K."/>
            <person name="Christophides G.K."/>
            <person name="Chrystal M.A."/>
            <person name="Clamp M."/>
            <person name="Cravchik A."/>
            <person name="Curwen V."/>
            <person name="Dana A."/>
            <person name="Delcher A."/>
            <person name="Dew I."/>
            <person name="Evans C.A."/>
            <person name="Flanigan M."/>
            <person name="Grundschober-Freimoser A."/>
            <person name="Friedli L."/>
            <person name="Gu Z."/>
            <person name="Guan P."/>
            <person name="Guigo R."/>
            <person name="Hillenmeyer M.E."/>
            <person name="Hladun S.L."/>
            <person name="Hogan J.R."/>
            <person name="Hong Y.S."/>
            <person name="Hoover J."/>
            <person name="Jaillon O."/>
            <person name="Ke Z."/>
            <person name="Kodira C."/>
            <person name="Kokoza E."/>
            <person name="Koutsos A."/>
            <person name="Letunic I."/>
            <person name="Levitsky A."/>
            <person name="Liang Y."/>
            <person name="Lin J.J."/>
            <person name="Lobo N.F."/>
            <person name="Lopez J.R."/>
            <person name="Malek J.A."/>
            <person name="McIntosh T.C."/>
            <person name="Meister S."/>
            <person name="Miller J."/>
            <person name="Mobarry C."/>
            <person name="Mongin E."/>
            <person name="Murphy S.D."/>
            <person name="O'Brochta D.A."/>
            <person name="Pfannkoch C."/>
            <person name="Qi R."/>
            <person name="Regier M.A."/>
            <person name="Remington K."/>
            <person name="Shao H."/>
            <person name="Sharakhova M.V."/>
            <person name="Sitter C.D."/>
            <person name="Shetty J."/>
            <person name="Smith T.J."/>
            <person name="Strong R."/>
            <person name="Sun J."/>
            <person name="Thomasova D."/>
            <person name="Ton L.Q."/>
            <person name="Topalis P."/>
            <person name="Tu Z."/>
            <person name="Unger M.F."/>
            <person name="Walenz B."/>
            <person name="Wang A."/>
            <person name="Wang J."/>
            <person name="Wang M."/>
            <person name="Wang X."/>
            <person name="Woodford K.J."/>
            <person name="Wortman J.R."/>
            <person name="Wu M."/>
            <person name="Yao A."/>
            <person name="Zdobnov E.M."/>
            <person name="Zhang H."/>
            <person name="Zhao Q."/>
            <person name="Zhao S."/>
            <person name="Zhu S.C."/>
            <person name="Zhimulev I."/>
            <person name="Coluzzi M."/>
            <person name="della Torre A."/>
            <person name="Roth C.W."/>
            <person name="Louis C."/>
            <person name="Kalush F."/>
            <person name="Mural R.J."/>
            <person name="Myers E.W."/>
            <person name="Adams M.D."/>
            <person name="Smith H.O."/>
            <person name="Broder S."/>
            <person name="Gardner M.J."/>
            <person name="Fraser C.M."/>
            <person name="Birney E."/>
            <person name="Bork P."/>
            <person name="Brey P.T."/>
            <person name="Venter J.C."/>
            <person name="Weissenbach J."/>
            <person name="Kafatos F.C."/>
            <person name="Collins F.H."/>
            <person name="Hoffman S.L."/>
        </authorList>
    </citation>
    <scope>NUCLEOTIDE SEQUENCE [LARGE SCALE GENOMIC DNA]</scope>
    <source>
        <strain evidence="9 10">PEST</strain>
    </source>
</reference>
<dbReference type="GO" id="GO:0005886">
    <property type="term" value="C:plasma membrane"/>
    <property type="evidence" value="ECO:0007669"/>
    <property type="project" value="UniProtKB-SubCell"/>
</dbReference>
<reference evidence="9 10" key="2">
    <citation type="journal article" date="2004" name="Trends Parasitol.">
        <title>The Anopheles gambiae genome: an update.</title>
        <authorList>
            <person name="Mongin E."/>
            <person name="Louis C."/>
            <person name="Holt R.A."/>
            <person name="Birney E."/>
            <person name="Collins F.H."/>
        </authorList>
    </citation>
    <scope>NUCLEOTIDE SEQUENCE [LARGE SCALE GENOMIC DNA]</scope>
    <source>
        <strain evidence="9 10">PEST</strain>
    </source>
</reference>
<keyword evidence="7 8" id="KW-0807">Transducer</keyword>
<keyword evidence="6 8" id="KW-0675">Receptor</keyword>
<feature type="transmembrane region" description="Helical" evidence="8">
    <location>
        <begin position="219"/>
        <end position="243"/>
    </location>
</feature>
<dbReference type="Proteomes" id="UP000007062">
    <property type="component" value="Chromosome 2R"/>
</dbReference>
<evidence type="ECO:0000256" key="3">
    <source>
        <dbReference type="ARBA" id="ARBA00022692"/>
    </source>
</evidence>
<dbReference type="PANTHER" id="PTHR21143:SF133">
    <property type="entry name" value="GUSTATORY AND PHEROMONE RECEPTOR 32A-RELATED"/>
    <property type="match status" value="1"/>
</dbReference>
<comment type="similarity">
    <text evidence="8">Belongs to the insect chemoreceptor superfamily. Gustatory receptor (GR) family.</text>
</comment>
<evidence type="ECO:0000256" key="7">
    <source>
        <dbReference type="ARBA" id="ARBA00023224"/>
    </source>
</evidence>
<evidence type="ECO:0000256" key="2">
    <source>
        <dbReference type="ARBA" id="ARBA00022475"/>
    </source>
</evidence>
<evidence type="ECO:0000256" key="6">
    <source>
        <dbReference type="ARBA" id="ARBA00023170"/>
    </source>
</evidence>
<protein>
    <recommendedName>
        <fullName evidence="8">Gustatory receptor</fullName>
    </recommendedName>
</protein>
<dbReference type="PANTHER" id="PTHR21143">
    <property type="entry name" value="INVERTEBRATE GUSTATORY RECEPTOR"/>
    <property type="match status" value="1"/>
</dbReference>
<evidence type="ECO:0000256" key="8">
    <source>
        <dbReference type="RuleBase" id="RU363108"/>
    </source>
</evidence>
<keyword evidence="2 8" id="KW-1003">Cell membrane</keyword>
<organism evidence="9 10">
    <name type="scientific">Anopheles gambiae</name>
    <name type="common">African malaria mosquito</name>
    <dbReference type="NCBI Taxonomy" id="7165"/>
    <lineage>
        <taxon>Eukaryota</taxon>
        <taxon>Metazoa</taxon>
        <taxon>Ecdysozoa</taxon>
        <taxon>Arthropoda</taxon>
        <taxon>Hexapoda</taxon>
        <taxon>Insecta</taxon>
        <taxon>Pterygota</taxon>
        <taxon>Neoptera</taxon>
        <taxon>Endopterygota</taxon>
        <taxon>Diptera</taxon>
        <taxon>Nematocera</taxon>
        <taxon>Culicoidea</taxon>
        <taxon>Culicidae</taxon>
        <taxon>Anophelinae</taxon>
        <taxon>Anopheles</taxon>
    </lineage>
</organism>
<dbReference type="AlphaFoldDB" id="A0A2Y9D2A4"/>
<keyword evidence="10" id="KW-1185">Reference proteome</keyword>